<dbReference type="PATRIC" id="fig|1137280.3.peg.1349"/>
<dbReference type="STRING" id="1137280.D777_01536"/>
<keyword evidence="5" id="KW-1185">Reference proteome</keyword>
<dbReference type="AlphaFoldDB" id="A0A072NFG6"/>
<dbReference type="RefSeq" id="WP_036129832.1">
    <property type="nucleotide sequence ID" value="NZ_ANIE01000004.1"/>
</dbReference>
<evidence type="ECO:0000256" key="3">
    <source>
        <dbReference type="SAM" id="MobiDB-lite"/>
    </source>
</evidence>
<gene>
    <name evidence="4" type="ORF">D777_01536</name>
</gene>
<dbReference type="Pfam" id="PF04285">
    <property type="entry name" value="DUF444"/>
    <property type="match status" value="1"/>
</dbReference>
<feature type="compositionally biased region" description="Gly residues" evidence="3">
    <location>
        <begin position="94"/>
        <end position="103"/>
    </location>
</feature>
<dbReference type="HAMAP" id="MF_01232">
    <property type="entry name" value="UPF0229"/>
    <property type="match status" value="1"/>
</dbReference>
<dbReference type="NCBIfam" id="NF003707">
    <property type="entry name" value="PRK05325.1-2"/>
    <property type="match status" value="1"/>
</dbReference>
<sequence>MGMTHIVDRRLNGKNKSAVNRERFLRRYRHHIKKAVSDAVHRRSITDIERGENVSIPSRDIDEPIFHHGQGGKREMVHPGNQEFVAGDSIPKPQGGGGQGQGQGQASPDGEGMDEFAFQITQEEFLDFLFDDLELPNLARKKLKDTEAFKYVRSGFTTQGVPAKLDVVRSLRGAHARRLGLAGARRKKIREMEEQLADLKSAPDDLDAAFSHKDQIEALESEIARLKANVRRIPFIDEIDLRFRQHQKQPKPATSAVMFCLMDVSGSMTQMHKDIAKRFFILLYLFLQKNYKKIDVVFIRHHTSAKEVDEEEFFYSRETGGTIVSSALKLMHKIIESRYSPTEWNIYAAQASDGDNWNDDSPVCSKILADSILPLVQYYAYVEITPQDHQMLWYEYEKIMERFPQSFAMQQIADAGEIYPVFRQLFERKAA</sequence>
<evidence type="ECO:0000313" key="5">
    <source>
        <dbReference type="Proteomes" id="UP000035057"/>
    </source>
</evidence>
<evidence type="ECO:0000256" key="2">
    <source>
        <dbReference type="SAM" id="Coils"/>
    </source>
</evidence>
<dbReference type="EMBL" id="ANIE01000004">
    <property type="protein sequence ID" value="KEF31850.1"/>
    <property type="molecule type" value="Genomic_DNA"/>
</dbReference>
<feature type="region of interest" description="Disordered" evidence="3">
    <location>
        <begin position="59"/>
        <end position="78"/>
    </location>
</feature>
<keyword evidence="2" id="KW-0175">Coiled coil</keyword>
<proteinExistence type="inferred from homology"/>
<protein>
    <recommendedName>
        <fullName evidence="1">UPF0229 protein D777_01536</fullName>
    </recommendedName>
</protein>
<feature type="coiled-coil region" evidence="2">
    <location>
        <begin position="182"/>
        <end position="229"/>
    </location>
</feature>
<dbReference type="InterPro" id="IPR006698">
    <property type="entry name" value="UPF0229"/>
</dbReference>
<dbReference type="Proteomes" id="UP000035057">
    <property type="component" value="Unassembled WGS sequence"/>
</dbReference>
<comment type="caution">
    <text evidence="4">The sequence shown here is derived from an EMBL/GenBank/DDBJ whole genome shotgun (WGS) entry which is preliminary data.</text>
</comment>
<accession>A0A072NFG6</accession>
<dbReference type="PANTHER" id="PTHR30510">
    <property type="entry name" value="UPF0229 PROTEIN YEAH"/>
    <property type="match status" value="1"/>
</dbReference>
<dbReference type="PANTHER" id="PTHR30510:SF2">
    <property type="entry name" value="UPF0229 PROTEIN YEAH"/>
    <property type="match status" value="1"/>
</dbReference>
<name>A0A072NFG6_9GAMM</name>
<feature type="region of interest" description="Disordered" evidence="3">
    <location>
        <begin position="83"/>
        <end position="112"/>
    </location>
</feature>
<reference evidence="4 5" key="1">
    <citation type="submission" date="2012-12" db="EMBL/GenBank/DDBJ databases">
        <title>Genome assembly of Marinobacter sp. AK21.</title>
        <authorList>
            <person name="Khatri I."/>
            <person name="Kumar R."/>
            <person name="Vaidya B."/>
            <person name="Subramanian S."/>
            <person name="Pinnaka A."/>
        </authorList>
    </citation>
    <scope>NUCLEOTIDE SEQUENCE [LARGE SCALE GENOMIC DNA]</scope>
    <source>
        <strain evidence="4 5">AK21</strain>
    </source>
</reference>
<organism evidence="4 5">
    <name type="scientific">Marinobacter nitratireducens</name>
    <dbReference type="NCBI Taxonomy" id="1137280"/>
    <lineage>
        <taxon>Bacteria</taxon>
        <taxon>Pseudomonadati</taxon>
        <taxon>Pseudomonadota</taxon>
        <taxon>Gammaproteobacteria</taxon>
        <taxon>Pseudomonadales</taxon>
        <taxon>Marinobacteraceae</taxon>
        <taxon>Marinobacter</taxon>
    </lineage>
</organism>
<dbReference type="NCBIfam" id="NF003708">
    <property type="entry name" value="PRK05325.1-3"/>
    <property type="match status" value="1"/>
</dbReference>
<evidence type="ECO:0000256" key="1">
    <source>
        <dbReference type="HAMAP-Rule" id="MF_01232"/>
    </source>
</evidence>
<evidence type="ECO:0000313" key="4">
    <source>
        <dbReference type="EMBL" id="KEF31850.1"/>
    </source>
</evidence>
<comment type="similarity">
    <text evidence="1">Belongs to the UPF0229 family.</text>
</comment>
<feature type="compositionally biased region" description="Basic and acidic residues" evidence="3">
    <location>
        <begin position="59"/>
        <end position="77"/>
    </location>
</feature>
<dbReference type="OrthoDB" id="9788289at2"/>